<dbReference type="Proteomes" id="UP001305414">
    <property type="component" value="Unassembled WGS sequence"/>
</dbReference>
<evidence type="ECO:0000313" key="3">
    <source>
        <dbReference type="Proteomes" id="UP001305414"/>
    </source>
</evidence>
<accession>A0AAN7UKV8</accession>
<keyword evidence="3" id="KW-1185">Reference proteome</keyword>
<gene>
    <name evidence="2" type="ORF">RRF57_006237</name>
</gene>
<proteinExistence type="predicted"/>
<evidence type="ECO:0000313" key="2">
    <source>
        <dbReference type="EMBL" id="KAK5630522.1"/>
    </source>
</evidence>
<protein>
    <submittedName>
        <fullName evidence="2">Uncharacterized protein</fullName>
    </submittedName>
</protein>
<sequence>MAEGDIGAVIPARYFAHEALRMARQATLYTKGNKALSRACYKRHCHGRLLGSQAEDKAAGQSSRMARARSDADEQCKPTSMGYLLPGDCAGPMRIITPALDDGECTGGGAPP</sequence>
<reference evidence="2 3" key="1">
    <citation type="submission" date="2023-10" db="EMBL/GenBank/DDBJ databases">
        <title>Draft genome sequence of Xylaria bambusicola isolate GMP-LS, the root and basal stem rot pathogen of sugarcane in Indonesia.</title>
        <authorList>
            <person name="Selvaraj P."/>
            <person name="Muralishankar V."/>
            <person name="Muruganantham S."/>
            <person name="Sp S."/>
            <person name="Haryani S."/>
            <person name="Lau K.J.X."/>
            <person name="Naqvi N.I."/>
        </authorList>
    </citation>
    <scope>NUCLEOTIDE SEQUENCE [LARGE SCALE GENOMIC DNA]</scope>
    <source>
        <strain evidence="2">GMP-LS</strain>
    </source>
</reference>
<feature type="region of interest" description="Disordered" evidence="1">
    <location>
        <begin position="52"/>
        <end position="74"/>
    </location>
</feature>
<dbReference type="EMBL" id="JAWHQM010000016">
    <property type="protein sequence ID" value="KAK5630522.1"/>
    <property type="molecule type" value="Genomic_DNA"/>
</dbReference>
<comment type="caution">
    <text evidence="2">The sequence shown here is derived from an EMBL/GenBank/DDBJ whole genome shotgun (WGS) entry which is preliminary data.</text>
</comment>
<dbReference type="AlphaFoldDB" id="A0AAN7UKV8"/>
<evidence type="ECO:0000256" key="1">
    <source>
        <dbReference type="SAM" id="MobiDB-lite"/>
    </source>
</evidence>
<organism evidence="2 3">
    <name type="scientific">Xylaria bambusicola</name>
    <dbReference type="NCBI Taxonomy" id="326684"/>
    <lineage>
        <taxon>Eukaryota</taxon>
        <taxon>Fungi</taxon>
        <taxon>Dikarya</taxon>
        <taxon>Ascomycota</taxon>
        <taxon>Pezizomycotina</taxon>
        <taxon>Sordariomycetes</taxon>
        <taxon>Xylariomycetidae</taxon>
        <taxon>Xylariales</taxon>
        <taxon>Xylariaceae</taxon>
        <taxon>Xylaria</taxon>
    </lineage>
</organism>
<name>A0AAN7UKV8_9PEZI</name>